<keyword evidence="1" id="KW-0472">Membrane</keyword>
<dbReference type="Pfam" id="PF06889">
    <property type="entry name" value="DUF1266"/>
    <property type="match status" value="1"/>
</dbReference>
<organism evidence="3 4">
    <name type="scientific">Sinomicrobium pectinilyticum</name>
    <dbReference type="NCBI Taxonomy" id="1084421"/>
    <lineage>
        <taxon>Bacteria</taxon>
        <taxon>Pseudomonadati</taxon>
        <taxon>Bacteroidota</taxon>
        <taxon>Flavobacteriia</taxon>
        <taxon>Flavobacteriales</taxon>
        <taxon>Flavobacteriaceae</taxon>
        <taxon>Sinomicrobium</taxon>
    </lineage>
</organism>
<comment type="caution">
    <text evidence="3">The sequence shown here is derived from an EMBL/GenBank/DDBJ whole genome shotgun (WGS) entry which is preliminary data.</text>
</comment>
<proteinExistence type="predicted"/>
<dbReference type="RefSeq" id="WP_123217804.1">
    <property type="nucleotide sequence ID" value="NZ_RJTM01000139.1"/>
</dbReference>
<feature type="transmembrane region" description="Helical" evidence="1">
    <location>
        <begin position="66"/>
        <end position="88"/>
    </location>
</feature>
<accession>A0A3N0DQY1</accession>
<dbReference type="AlphaFoldDB" id="A0A3N0DQY1"/>
<reference evidence="3 4" key="1">
    <citation type="submission" date="2018-10" db="EMBL/GenBank/DDBJ databases">
        <title>Sinomicrobium pectinilyticum sp. nov., a pectinase-producing bacterium isolated from alkaline and saline soil, and emended description of the genus Sinomicrobium.</title>
        <authorList>
            <person name="Cheng B."/>
            <person name="Li C."/>
            <person name="Lai Q."/>
            <person name="Du M."/>
            <person name="Shao Z."/>
            <person name="Xu P."/>
            <person name="Yang C."/>
        </authorList>
    </citation>
    <scope>NUCLEOTIDE SEQUENCE [LARGE SCALE GENOMIC DNA]</scope>
    <source>
        <strain evidence="3 4">5DNS001</strain>
    </source>
</reference>
<gene>
    <name evidence="3" type="ORF">ED312_19995</name>
</gene>
<sequence length="367" mass="42164">MKNKRFIQNNPGEWDFPPKPRWENALPGNNYSPRDTAIALVVFFVGVPAALVYFTAHTIWGDFRAFLAAGTVLVVFGFTFMRVSRFLLLRQAREQGKYYRQAGISWLPEEKRAALQLDAPMMFEYGFWPESLEHWPVEVRFSKPPVFKSLPLEAATPFLQQLDEDWGILLSERAYDKWVASLMDGVHSGQFAFHLAFPAESEEGEGNLLVKRLAELTELPENYVSACGTSVNGMPPKLIWGFDLWRVFPMSRQAFMAGLISEDKAWDNMLKASTLAHAIFDSLEDFFDNYRLGHAYWSGQYAQTRLRKERWDNYEANCRWPIKSVAWKKTSVGALPDDVRNGFAGQIAQEKKYREGTVIKGFRSKEE</sequence>
<dbReference type="EMBL" id="RJTM01000139">
    <property type="protein sequence ID" value="RNL78032.1"/>
    <property type="molecule type" value="Genomic_DNA"/>
</dbReference>
<keyword evidence="4" id="KW-1185">Reference proteome</keyword>
<protein>
    <submittedName>
        <fullName evidence="3">DUF1266 domain-containing protein</fullName>
    </submittedName>
</protein>
<keyword evidence="1" id="KW-0812">Transmembrane</keyword>
<dbReference type="Proteomes" id="UP000267469">
    <property type="component" value="Unassembled WGS sequence"/>
</dbReference>
<evidence type="ECO:0000259" key="2">
    <source>
        <dbReference type="Pfam" id="PF06889"/>
    </source>
</evidence>
<keyword evidence="1" id="KW-1133">Transmembrane helix</keyword>
<feature type="transmembrane region" description="Helical" evidence="1">
    <location>
        <begin position="37"/>
        <end position="60"/>
    </location>
</feature>
<evidence type="ECO:0000313" key="3">
    <source>
        <dbReference type="EMBL" id="RNL78032.1"/>
    </source>
</evidence>
<evidence type="ECO:0000313" key="4">
    <source>
        <dbReference type="Proteomes" id="UP000267469"/>
    </source>
</evidence>
<name>A0A3N0DQY1_SINP1</name>
<dbReference type="InterPro" id="IPR009677">
    <property type="entry name" value="DUF1266"/>
</dbReference>
<feature type="domain" description="DUF1266" evidence="2">
    <location>
        <begin position="161"/>
        <end position="314"/>
    </location>
</feature>
<dbReference type="OrthoDB" id="787383at2"/>
<evidence type="ECO:0000256" key="1">
    <source>
        <dbReference type="SAM" id="Phobius"/>
    </source>
</evidence>